<comment type="caution">
    <text evidence="1">The sequence shown here is derived from an EMBL/GenBank/DDBJ whole genome shotgun (WGS) entry which is preliminary data.</text>
</comment>
<evidence type="ECO:0000313" key="1">
    <source>
        <dbReference type="EMBL" id="KAF7839541.1"/>
    </source>
</evidence>
<sequence>MASLLGSLARGVDGNSAWLSRTRRRRRLCSALSHGVTRTRRRRHLCMLSNTAFSLSTASCSALSHASCSVLLTAKID</sequence>
<accession>A0A834X750</accession>
<proteinExistence type="predicted"/>
<name>A0A834X750_9FABA</name>
<dbReference type="AlphaFoldDB" id="A0A834X750"/>
<dbReference type="EMBL" id="JAAIUW010000003">
    <property type="protein sequence ID" value="KAF7839541.1"/>
    <property type="molecule type" value="Genomic_DNA"/>
</dbReference>
<keyword evidence="2" id="KW-1185">Reference proteome</keyword>
<dbReference type="Proteomes" id="UP000634136">
    <property type="component" value="Unassembled WGS sequence"/>
</dbReference>
<reference evidence="1" key="1">
    <citation type="submission" date="2020-09" db="EMBL/GenBank/DDBJ databases">
        <title>Genome-Enabled Discovery of Anthraquinone Biosynthesis in Senna tora.</title>
        <authorList>
            <person name="Kang S.-H."/>
            <person name="Pandey R.P."/>
            <person name="Lee C.-M."/>
            <person name="Sim J.-S."/>
            <person name="Jeong J.-T."/>
            <person name="Choi B.-S."/>
            <person name="Jung M."/>
            <person name="Ginzburg D."/>
            <person name="Zhao K."/>
            <person name="Won S.Y."/>
            <person name="Oh T.-J."/>
            <person name="Yu Y."/>
            <person name="Kim N.-H."/>
            <person name="Lee O.R."/>
            <person name="Lee T.-H."/>
            <person name="Bashyal P."/>
            <person name="Kim T.-S."/>
            <person name="Lee W.-H."/>
            <person name="Kawkins C."/>
            <person name="Kim C.-K."/>
            <person name="Kim J.S."/>
            <person name="Ahn B.O."/>
            <person name="Rhee S.Y."/>
            <person name="Sohng J.K."/>
        </authorList>
    </citation>
    <scope>NUCLEOTIDE SEQUENCE</scope>
    <source>
        <tissue evidence="1">Leaf</tissue>
    </source>
</reference>
<evidence type="ECO:0000313" key="2">
    <source>
        <dbReference type="Proteomes" id="UP000634136"/>
    </source>
</evidence>
<protein>
    <submittedName>
        <fullName evidence="1">Uncharacterized protein</fullName>
    </submittedName>
</protein>
<organism evidence="1 2">
    <name type="scientific">Senna tora</name>
    <dbReference type="NCBI Taxonomy" id="362788"/>
    <lineage>
        <taxon>Eukaryota</taxon>
        <taxon>Viridiplantae</taxon>
        <taxon>Streptophyta</taxon>
        <taxon>Embryophyta</taxon>
        <taxon>Tracheophyta</taxon>
        <taxon>Spermatophyta</taxon>
        <taxon>Magnoliopsida</taxon>
        <taxon>eudicotyledons</taxon>
        <taxon>Gunneridae</taxon>
        <taxon>Pentapetalae</taxon>
        <taxon>rosids</taxon>
        <taxon>fabids</taxon>
        <taxon>Fabales</taxon>
        <taxon>Fabaceae</taxon>
        <taxon>Caesalpinioideae</taxon>
        <taxon>Cassia clade</taxon>
        <taxon>Senna</taxon>
    </lineage>
</organism>
<gene>
    <name evidence="1" type="ORF">G2W53_008023</name>
</gene>